<dbReference type="PANTHER" id="PTHR30363">
    <property type="entry name" value="HTH-TYPE TRANSCRIPTIONAL REGULATOR SRLR-RELATED"/>
    <property type="match status" value="1"/>
</dbReference>
<keyword evidence="1" id="KW-0805">Transcription regulation</keyword>
<gene>
    <name evidence="4" type="ORF">JD276_00190</name>
</gene>
<dbReference type="SUPFAM" id="SSF100950">
    <property type="entry name" value="NagB/RpiA/CoA transferase-like"/>
    <property type="match status" value="1"/>
</dbReference>
<dbReference type="GO" id="GO:0003700">
    <property type="term" value="F:DNA-binding transcription factor activity"/>
    <property type="evidence" value="ECO:0007669"/>
    <property type="project" value="InterPro"/>
</dbReference>
<protein>
    <submittedName>
        <fullName evidence="4">DeoR/GlpR transcriptional regulator</fullName>
    </submittedName>
</protein>
<evidence type="ECO:0000313" key="5">
    <source>
        <dbReference type="Proteomes" id="UP000608530"/>
    </source>
</evidence>
<organism evidence="4 5">
    <name type="scientific">Leucobacter chromiisoli</name>
    <dbReference type="NCBI Taxonomy" id="2796471"/>
    <lineage>
        <taxon>Bacteria</taxon>
        <taxon>Bacillati</taxon>
        <taxon>Actinomycetota</taxon>
        <taxon>Actinomycetes</taxon>
        <taxon>Micrococcales</taxon>
        <taxon>Microbacteriaceae</taxon>
        <taxon>Leucobacter</taxon>
    </lineage>
</organism>
<dbReference type="InterPro" id="IPR001034">
    <property type="entry name" value="DeoR_HTH"/>
</dbReference>
<accession>A0A934Q6F9</accession>
<reference evidence="4" key="1">
    <citation type="submission" date="2020-12" db="EMBL/GenBank/DDBJ databases">
        <title>Leucobacter sp. CAS1, isolated from Chromium sludge.</title>
        <authorList>
            <person name="Xu Z."/>
        </authorList>
    </citation>
    <scope>NUCLEOTIDE SEQUENCE</scope>
    <source>
        <strain evidence="4">CSA1</strain>
    </source>
</reference>
<dbReference type="AlphaFoldDB" id="A0A934Q6F9"/>
<dbReference type="PRINTS" id="PR00037">
    <property type="entry name" value="HTHLACR"/>
</dbReference>
<dbReference type="InterPro" id="IPR036390">
    <property type="entry name" value="WH_DNA-bd_sf"/>
</dbReference>
<dbReference type="RefSeq" id="WP_200112571.1">
    <property type="nucleotide sequence ID" value="NZ_JAEHOH010000001.1"/>
</dbReference>
<dbReference type="EMBL" id="JAEHOH010000001">
    <property type="protein sequence ID" value="MBK0417457.1"/>
    <property type="molecule type" value="Genomic_DNA"/>
</dbReference>
<evidence type="ECO:0000313" key="4">
    <source>
        <dbReference type="EMBL" id="MBK0417457.1"/>
    </source>
</evidence>
<evidence type="ECO:0000256" key="1">
    <source>
        <dbReference type="ARBA" id="ARBA00023015"/>
    </source>
</evidence>
<dbReference type="Pfam" id="PF08220">
    <property type="entry name" value="HTH_DeoR"/>
    <property type="match status" value="1"/>
</dbReference>
<evidence type="ECO:0000259" key="3">
    <source>
        <dbReference type="PROSITE" id="PS51000"/>
    </source>
</evidence>
<dbReference type="Proteomes" id="UP000608530">
    <property type="component" value="Unassembled WGS sequence"/>
</dbReference>
<dbReference type="InterPro" id="IPR037171">
    <property type="entry name" value="NagB/RpiA_transferase-like"/>
</dbReference>
<dbReference type="InterPro" id="IPR036388">
    <property type="entry name" value="WH-like_DNA-bd_sf"/>
</dbReference>
<keyword evidence="2" id="KW-0804">Transcription</keyword>
<dbReference type="Gene3D" id="3.40.50.1360">
    <property type="match status" value="1"/>
</dbReference>
<dbReference type="PROSITE" id="PS51000">
    <property type="entry name" value="HTH_DEOR_2"/>
    <property type="match status" value="1"/>
</dbReference>
<dbReference type="SMART" id="SM00420">
    <property type="entry name" value="HTH_DEOR"/>
    <property type="match status" value="1"/>
</dbReference>
<comment type="caution">
    <text evidence="4">The sequence shown here is derived from an EMBL/GenBank/DDBJ whole genome shotgun (WGS) entry which is preliminary data.</text>
</comment>
<dbReference type="SUPFAM" id="SSF46785">
    <property type="entry name" value="Winged helix' DNA-binding domain"/>
    <property type="match status" value="1"/>
</dbReference>
<evidence type="ECO:0000256" key="2">
    <source>
        <dbReference type="ARBA" id="ARBA00023163"/>
    </source>
</evidence>
<dbReference type="Pfam" id="PF00455">
    <property type="entry name" value="DeoRC"/>
    <property type="match status" value="1"/>
</dbReference>
<feature type="domain" description="HTH deoR-type" evidence="3">
    <location>
        <begin position="14"/>
        <end position="69"/>
    </location>
</feature>
<dbReference type="Gene3D" id="1.10.10.10">
    <property type="entry name" value="Winged helix-like DNA-binding domain superfamily/Winged helix DNA-binding domain"/>
    <property type="match status" value="1"/>
</dbReference>
<proteinExistence type="predicted"/>
<dbReference type="PANTHER" id="PTHR30363:SF44">
    <property type="entry name" value="AGA OPERON TRANSCRIPTIONAL REPRESSOR-RELATED"/>
    <property type="match status" value="1"/>
</dbReference>
<name>A0A934Q6F9_9MICO</name>
<dbReference type="SMART" id="SM01134">
    <property type="entry name" value="DeoRC"/>
    <property type="match status" value="1"/>
</dbReference>
<sequence>MGSRNGALMAEGANGNRGEEILSAIEEHGELSVAALADRFGVSEVTIRKDLDRLARRSLIERVRGGARVQAGAGEGAFSERLGRHATAKRAIARRASELIGPGEVVALDSSSTSYFLALELLDRPDLTVVTSSLRTALLLAEQSELSIFMLGGAVRRTSGATVGAPDDLLRGLGRIATAFFGATTMSPERGLLERSVAEAGTKRAMAAVSAQVVVLCDSSKQQGFGMTSVVPARRIARIVTDSGFDPDLAASWEAAGVAVDRVELTRRG</sequence>
<keyword evidence="5" id="KW-1185">Reference proteome</keyword>
<dbReference type="InterPro" id="IPR014036">
    <property type="entry name" value="DeoR-like_C"/>
</dbReference>
<dbReference type="InterPro" id="IPR050313">
    <property type="entry name" value="Carb_Metab_HTH_regulators"/>
</dbReference>